<dbReference type="EC" id="6.2.1.3" evidence="6"/>
<evidence type="ECO:0000256" key="3">
    <source>
        <dbReference type="ARBA" id="ARBA00022741"/>
    </source>
</evidence>
<feature type="compositionally biased region" description="Polar residues" evidence="8">
    <location>
        <begin position="1297"/>
        <end position="1307"/>
    </location>
</feature>
<accession>A0A8J5I9J7</accession>
<protein>
    <recommendedName>
        <fullName evidence="6">Long-chain-fatty-acid--CoA ligase</fullName>
        <ecNumber evidence="6">6.2.1.3</ecNumber>
    </recommendedName>
</protein>
<dbReference type="GO" id="GO:0005783">
    <property type="term" value="C:endoplasmic reticulum"/>
    <property type="evidence" value="ECO:0007669"/>
    <property type="project" value="TreeGrafter"/>
</dbReference>
<evidence type="ECO:0000256" key="7">
    <source>
        <dbReference type="SAM" id="Coils"/>
    </source>
</evidence>
<dbReference type="GO" id="GO:0016020">
    <property type="term" value="C:membrane"/>
    <property type="evidence" value="ECO:0007669"/>
    <property type="project" value="TreeGrafter"/>
</dbReference>
<evidence type="ECO:0000259" key="9">
    <source>
        <dbReference type="Pfam" id="PF00501"/>
    </source>
</evidence>
<dbReference type="CDD" id="cd05927">
    <property type="entry name" value="LC-FACS_euk"/>
    <property type="match status" value="1"/>
</dbReference>
<keyword evidence="2 6" id="KW-0436">Ligase</keyword>
<feature type="coiled-coil region" evidence="7">
    <location>
        <begin position="1007"/>
        <end position="1034"/>
    </location>
</feature>
<keyword evidence="7" id="KW-0175">Coiled coil</keyword>
<dbReference type="InterPro" id="IPR045311">
    <property type="entry name" value="LC-FACS_euk"/>
</dbReference>
<dbReference type="InterPro" id="IPR000873">
    <property type="entry name" value="AMP-dep_synth/lig_dom"/>
</dbReference>
<comment type="caution">
    <text evidence="10">The sequence shown here is derived from an EMBL/GenBank/DDBJ whole genome shotgun (WGS) entry which is preliminary data.</text>
</comment>
<feature type="region of interest" description="Disordered" evidence="8">
    <location>
        <begin position="1283"/>
        <end position="1314"/>
    </location>
</feature>
<sequence>MHGTGFALVQVQVIHWLHCHLQDISYRTLVAILLFRLNMGAGSSSELPMSQTDFESYAGKRYTVEVPDTRDATHGPAYTVPDEQPINEDEMTLYHNFLIGCNIENGERPLYGRRAIDPETGKAGAYEWLTYNQVKTRMERVASGLKAVGHMKRQDLVGVFSKNQLEWCVVAHACDRMSYVLVPLYDTLGPDAVPFIVNHTELRVLFCGKKQFDVVMACVADCPTLKIVIQFEPVTEEQLQQAKEKNVELRSLHELELLGEAEPQPADPPLPTDVSTLCYTSGTTGDPKGVILLQRNYTYVVRQMCSRMHILPSDVHCSYLPLAHVFERAVLGFLQAHGASAGFYQGDLLLLMDDLAELQPTVFVSVPRLFNRVYDKITQGVAAAGGLKKILFDRALAAKLAGLPDGHKTHALWDGLVFSKVRMALGGRVRLIFSGSAPLSAEVKEFLKVVFCCDVAEGYGLSETAAAVAVGAVDMSMGAHVGAPLMYGQVQLEDVPEMGYTSQDRPRPRGEICVRGPTVFAGYYKEPEKTREAIDERGWFHTGDIGCWNADGTLSIIDRKKNIFKLSQGEYVAVEKIENIYSKSKYVAQLFAYGDSLQSCLVGVLVPDPEVAEAWAKDHGLSGAGATSAKVVTNSEFQKAVLADMARVAKQAQLRGFELVKNIHFHPEPFSLEQGLITPTFKLKRPQLKAFFQQQIDKLYKGIKPPTSGITSPRPRPCNASMQLWRQPGAPAVTRHNLVVQRVVRDEIDEQRQVTLEAQRQLHELHATITRREEELSLAQRHLQAFDPSSFGAVGGFQTSKTQPDTVSNLKEEIAHQDAYKKRLRYMHERLEQQVRYFEANADLLAERRRAAHRERTLCRNRIKIESDKNRHIQQQLRELHDKRAGFKRSALPVLESYRDELASRLVITQRRNDADRRRDELLRFIGTQANGSKVTSRSLTSASAAITRERVPGKIQRRDSYNILVDDADDNRRETLFAVYEGQYARVLRETGEVDLNVVLDRFQSYRESTARLREIEAELRTESTRLTREQQAHNAMVSRLRVSGPGDITERRQRLRDRLEGALHTQQLEKSQARERMNTQLKAFVFVQQGVLHIVELLLCLEDRPGMALPGQVLAIARTVMGGSHPAESALKSVAPALQTLLHIARDIGRRGLQREWLKLPAIDYSVPQVARLEQFEFDLNQKTKICVTKEAKSISDAESDEEQRDAIVMRRAIKKQEKETLRQAETILRQTCDARRLLQTQQLHQQRKLQQIQEQSDVEIVAAHFREQRRIEKLEHRFTNGNALPTGHRRGTIGSYNANVSAAQSPRRKLN</sequence>
<evidence type="ECO:0000256" key="6">
    <source>
        <dbReference type="RuleBase" id="RU369030"/>
    </source>
</evidence>
<feature type="domain" description="AMP-dependent synthetase/ligase" evidence="9">
    <location>
        <begin position="124"/>
        <end position="524"/>
    </location>
</feature>
<dbReference type="Pfam" id="PF00501">
    <property type="entry name" value="AMP-binding"/>
    <property type="match status" value="1"/>
</dbReference>
<evidence type="ECO:0000256" key="2">
    <source>
        <dbReference type="ARBA" id="ARBA00022598"/>
    </source>
</evidence>
<evidence type="ECO:0000313" key="10">
    <source>
        <dbReference type="EMBL" id="KAG6952522.1"/>
    </source>
</evidence>
<dbReference type="EMBL" id="JAENGY010001104">
    <property type="protein sequence ID" value="KAG6952522.1"/>
    <property type="molecule type" value="Genomic_DNA"/>
</dbReference>
<dbReference type="Proteomes" id="UP000709295">
    <property type="component" value="Unassembled WGS sequence"/>
</dbReference>
<comment type="function">
    <text evidence="6">Catalyzes the conversion of long-chain fatty acids to their active form acyl-CoAs for both synthesis of cellular lipids, and degradation via beta-oxidation.</text>
</comment>
<keyword evidence="11" id="KW-1185">Reference proteome</keyword>
<keyword evidence="3 6" id="KW-0547">Nucleotide-binding</keyword>
<proteinExistence type="inferred from homology"/>
<name>A0A8J5I9J7_9STRA</name>
<comment type="similarity">
    <text evidence="1 6">Belongs to the ATP-dependent AMP-binding enzyme family.</text>
</comment>
<evidence type="ECO:0000256" key="4">
    <source>
        <dbReference type="ARBA" id="ARBA00022832"/>
    </source>
</evidence>
<keyword evidence="5 6" id="KW-0067">ATP-binding</keyword>
<evidence type="ECO:0000256" key="5">
    <source>
        <dbReference type="ARBA" id="ARBA00022840"/>
    </source>
</evidence>
<keyword evidence="4 6" id="KW-0276">Fatty acid metabolism</keyword>
<dbReference type="PANTHER" id="PTHR43272">
    <property type="entry name" value="LONG-CHAIN-FATTY-ACID--COA LIGASE"/>
    <property type="match status" value="1"/>
</dbReference>
<dbReference type="InterPro" id="IPR020845">
    <property type="entry name" value="AMP-binding_CS"/>
</dbReference>
<gene>
    <name evidence="10" type="ORF">JG688_00013242</name>
</gene>
<dbReference type="PROSITE" id="PS00455">
    <property type="entry name" value="AMP_BINDING"/>
    <property type="match status" value="1"/>
</dbReference>
<dbReference type="PANTHER" id="PTHR43272:SF33">
    <property type="entry name" value="AMP-BINDING DOMAIN-CONTAINING PROTEIN-RELATED"/>
    <property type="match status" value="1"/>
</dbReference>
<comment type="catalytic activity">
    <reaction evidence="6">
        <text>a long-chain fatty acid + ATP + CoA = a long-chain fatty acyl-CoA + AMP + diphosphate</text>
        <dbReference type="Rhea" id="RHEA:15421"/>
        <dbReference type="ChEBI" id="CHEBI:30616"/>
        <dbReference type="ChEBI" id="CHEBI:33019"/>
        <dbReference type="ChEBI" id="CHEBI:57287"/>
        <dbReference type="ChEBI" id="CHEBI:57560"/>
        <dbReference type="ChEBI" id="CHEBI:83139"/>
        <dbReference type="ChEBI" id="CHEBI:456215"/>
        <dbReference type="EC" id="6.2.1.3"/>
    </reaction>
</comment>
<reference evidence="10" key="1">
    <citation type="submission" date="2021-01" db="EMBL/GenBank/DDBJ databases">
        <title>Phytophthora aleatoria, a newly-described species from Pinus radiata is distinct from Phytophthora cactorum isolates based on comparative genomics.</title>
        <authorList>
            <person name="Mcdougal R."/>
            <person name="Panda P."/>
            <person name="Williams N."/>
            <person name="Studholme D.J."/>
        </authorList>
    </citation>
    <scope>NUCLEOTIDE SEQUENCE</scope>
    <source>
        <strain evidence="10">NZFS 4037</strain>
    </source>
</reference>
<evidence type="ECO:0000256" key="8">
    <source>
        <dbReference type="SAM" id="MobiDB-lite"/>
    </source>
</evidence>
<keyword evidence="6" id="KW-0443">Lipid metabolism</keyword>
<evidence type="ECO:0000313" key="11">
    <source>
        <dbReference type="Proteomes" id="UP000709295"/>
    </source>
</evidence>
<dbReference type="GO" id="GO:0004467">
    <property type="term" value="F:long-chain fatty acid-CoA ligase activity"/>
    <property type="evidence" value="ECO:0007669"/>
    <property type="project" value="UniProtKB-EC"/>
</dbReference>
<organism evidence="10 11">
    <name type="scientific">Phytophthora aleatoria</name>
    <dbReference type="NCBI Taxonomy" id="2496075"/>
    <lineage>
        <taxon>Eukaryota</taxon>
        <taxon>Sar</taxon>
        <taxon>Stramenopiles</taxon>
        <taxon>Oomycota</taxon>
        <taxon>Peronosporomycetes</taxon>
        <taxon>Peronosporales</taxon>
        <taxon>Peronosporaceae</taxon>
        <taxon>Phytophthora</taxon>
    </lineage>
</organism>
<dbReference type="GO" id="GO:0005524">
    <property type="term" value="F:ATP binding"/>
    <property type="evidence" value="ECO:0007669"/>
    <property type="project" value="UniProtKB-KW"/>
</dbReference>
<evidence type="ECO:0000256" key="1">
    <source>
        <dbReference type="ARBA" id="ARBA00006432"/>
    </source>
</evidence>